<evidence type="ECO:0000259" key="5">
    <source>
        <dbReference type="Pfam" id="PF22692"/>
    </source>
</evidence>
<protein>
    <submittedName>
        <fullName evidence="6">Flagellar basal-body rod protein FlgF</fullName>
    </submittedName>
</protein>
<dbReference type="InterPro" id="IPR010930">
    <property type="entry name" value="Flg_bb/hook_C_dom"/>
</dbReference>
<dbReference type="NCBIfam" id="TIGR02490">
    <property type="entry name" value="flgF"/>
    <property type="match status" value="1"/>
</dbReference>
<evidence type="ECO:0000259" key="4">
    <source>
        <dbReference type="Pfam" id="PF06429"/>
    </source>
</evidence>
<organism evidence="6 7">
    <name type="scientific">Desulfofundulus thermobenzoicus</name>
    <dbReference type="NCBI Taxonomy" id="29376"/>
    <lineage>
        <taxon>Bacteria</taxon>
        <taxon>Bacillati</taxon>
        <taxon>Bacillota</taxon>
        <taxon>Clostridia</taxon>
        <taxon>Eubacteriales</taxon>
        <taxon>Peptococcaceae</taxon>
        <taxon>Desulfofundulus</taxon>
    </lineage>
</organism>
<comment type="similarity">
    <text evidence="1 2">Belongs to the flagella basal body rod proteins family.</text>
</comment>
<sequence>MLRGIYTTASGLGVNQARLDLLANNLANASTSGYKADNLIQKPFSELLLIARQEDRTVPVDPGWRYVGVNNQGAAVTQTITSLAPGTLKQTGRNTDVALADAATFLVVQTPAGDRYTRDGRLDLDNQGYLVDSRGNRVLGEAGPIQVGRRDFQINDAGEIVLPGQGVVARLQVVTFANLDQVSKTGDNYFTAPAGAAQPAANPAVRQGYLEGSNVDPAASMVQLISVARSYEMNQRILQVEDQLLELAVNRVGALR</sequence>
<feature type="domain" description="Flagellar basal-body/hook protein C-terminal" evidence="4">
    <location>
        <begin position="206"/>
        <end position="249"/>
    </location>
</feature>
<keyword evidence="7" id="KW-1185">Reference proteome</keyword>
<dbReference type="InterPro" id="IPR037925">
    <property type="entry name" value="FlgE/F/G-like"/>
</dbReference>
<dbReference type="Pfam" id="PF00460">
    <property type="entry name" value="Flg_bb_rod"/>
    <property type="match status" value="1"/>
</dbReference>
<dbReference type="AlphaFoldDB" id="A0A6N7IP89"/>
<dbReference type="RefSeq" id="WP_152945341.1">
    <property type="nucleotide sequence ID" value="NZ_WHYR01000007.1"/>
</dbReference>
<dbReference type="InterPro" id="IPR012836">
    <property type="entry name" value="FlgF"/>
</dbReference>
<dbReference type="PROSITE" id="PS00588">
    <property type="entry name" value="FLAGELLA_BB_ROD"/>
    <property type="match status" value="1"/>
</dbReference>
<dbReference type="EMBL" id="WHYR01000007">
    <property type="protein sequence ID" value="MQL51413.1"/>
    <property type="molecule type" value="Genomic_DNA"/>
</dbReference>
<dbReference type="PANTHER" id="PTHR30435:SF19">
    <property type="entry name" value="FLAGELLAR BASAL-BODY ROD PROTEIN FLGG"/>
    <property type="match status" value="1"/>
</dbReference>
<dbReference type="GO" id="GO:0030694">
    <property type="term" value="C:bacterial-type flagellum basal body, rod"/>
    <property type="evidence" value="ECO:0007669"/>
    <property type="project" value="InterPro"/>
</dbReference>
<dbReference type="InterPro" id="IPR001444">
    <property type="entry name" value="Flag_bb_rod_N"/>
</dbReference>
<evidence type="ECO:0000256" key="2">
    <source>
        <dbReference type="RuleBase" id="RU362116"/>
    </source>
</evidence>
<gene>
    <name evidence="6" type="primary">flgF</name>
    <name evidence="6" type="ORF">GFC01_03875</name>
</gene>
<dbReference type="InterPro" id="IPR019776">
    <property type="entry name" value="Flagellar_basal_body_rod_CS"/>
</dbReference>
<dbReference type="InterPro" id="IPR053967">
    <property type="entry name" value="LlgE_F_G-like_D1"/>
</dbReference>
<feature type="domain" description="Flagellar hook protein FlgE/F/G-like D1" evidence="5">
    <location>
        <begin position="104"/>
        <end position="160"/>
    </location>
</feature>
<keyword evidence="2" id="KW-0975">Bacterial flagellum</keyword>
<comment type="caution">
    <text evidence="6">The sequence shown here is derived from an EMBL/GenBank/DDBJ whole genome shotgun (WGS) entry which is preliminary data.</text>
</comment>
<keyword evidence="6" id="KW-0966">Cell projection</keyword>
<evidence type="ECO:0000256" key="1">
    <source>
        <dbReference type="ARBA" id="ARBA00009677"/>
    </source>
</evidence>
<evidence type="ECO:0000259" key="3">
    <source>
        <dbReference type="Pfam" id="PF00460"/>
    </source>
</evidence>
<dbReference type="OrthoDB" id="9804559at2"/>
<proteinExistence type="inferred from homology"/>
<dbReference type="InterPro" id="IPR020013">
    <property type="entry name" value="Flagellar_FlgE/F/G"/>
</dbReference>
<keyword evidence="6" id="KW-0282">Flagellum</keyword>
<dbReference type="Pfam" id="PF06429">
    <property type="entry name" value="Flg_bbr_C"/>
    <property type="match status" value="1"/>
</dbReference>
<dbReference type="GO" id="GO:0071978">
    <property type="term" value="P:bacterial-type flagellum-dependent swarming motility"/>
    <property type="evidence" value="ECO:0007669"/>
    <property type="project" value="TreeGrafter"/>
</dbReference>
<reference evidence="6 7" key="1">
    <citation type="submission" date="2019-10" db="EMBL/GenBank/DDBJ databases">
        <title>Comparative genomics of sulfur disproportionating microorganisms.</title>
        <authorList>
            <person name="Ward L.M."/>
            <person name="Bertran E."/>
            <person name="Johnston D."/>
        </authorList>
    </citation>
    <scope>NUCLEOTIDE SEQUENCE [LARGE SCALE GENOMIC DNA]</scope>
    <source>
        <strain evidence="6 7">DSM 14055</strain>
    </source>
</reference>
<comment type="subcellular location">
    <subcellularLocation>
        <location evidence="2">Bacterial flagellum basal body</location>
    </subcellularLocation>
</comment>
<name>A0A6N7IP89_9FIRM</name>
<evidence type="ECO:0000313" key="6">
    <source>
        <dbReference type="EMBL" id="MQL51413.1"/>
    </source>
</evidence>
<keyword evidence="6" id="KW-0969">Cilium</keyword>
<dbReference type="Proteomes" id="UP000441717">
    <property type="component" value="Unassembled WGS sequence"/>
</dbReference>
<evidence type="ECO:0000313" key="7">
    <source>
        <dbReference type="Proteomes" id="UP000441717"/>
    </source>
</evidence>
<dbReference type="SUPFAM" id="SSF117143">
    <property type="entry name" value="Flagellar hook protein flgE"/>
    <property type="match status" value="1"/>
</dbReference>
<feature type="domain" description="Flagellar basal body rod protein N-terminal" evidence="3">
    <location>
        <begin position="5"/>
        <end position="35"/>
    </location>
</feature>
<dbReference type="Pfam" id="PF22692">
    <property type="entry name" value="LlgE_F_G_D1"/>
    <property type="match status" value="1"/>
</dbReference>
<dbReference type="PANTHER" id="PTHR30435">
    <property type="entry name" value="FLAGELLAR PROTEIN"/>
    <property type="match status" value="1"/>
</dbReference>
<accession>A0A6N7IP89</accession>
<dbReference type="NCBIfam" id="TIGR03506">
    <property type="entry name" value="FlgEFG_subfam"/>
    <property type="match status" value="1"/>
</dbReference>